<organism evidence="3 4">
    <name type="scientific">Jimgerdemannia flammicorona</name>
    <dbReference type="NCBI Taxonomy" id="994334"/>
    <lineage>
        <taxon>Eukaryota</taxon>
        <taxon>Fungi</taxon>
        <taxon>Fungi incertae sedis</taxon>
        <taxon>Mucoromycota</taxon>
        <taxon>Mucoromycotina</taxon>
        <taxon>Endogonomycetes</taxon>
        <taxon>Endogonales</taxon>
        <taxon>Endogonaceae</taxon>
        <taxon>Jimgerdemannia</taxon>
    </lineage>
</organism>
<dbReference type="GO" id="GO:0003924">
    <property type="term" value="F:GTPase activity"/>
    <property type="evidence" value="ECO:0007669"/>
    <property type="project" value="InterPro"/>
</dbReference>
<feature type="transmembrane region" description="Helical" evidence="2">
    <location>
        <begin position="48"/>
        <end position="65"/>
    </location>
</feature>
<comment type="caution">
    <text evidence="3">The sequence shown here is derived from an EMBL/GenBank/DDBJ whole genome shotgun (WGS) entry which is preliminary data.</text>
</comment>
<dbReference type="PROSITE" id="PS51421">
    <property type="entry name" value="RAS"/>
    <property type="match status" value="1"/>
</dbReference>
<evidence type="ECO:0000256" key="2">
    <source>
        <dbReference type="SAM" id="Phobius"/>
    </source>
</evidence>
<accession>A0A433PGQ9</accession>
<feature type="region of interest" description="Disordered" evidence="1">
    <location>
        <begin position="96"/>
        <end position="118"/>
    </location>
</feature>
<dbReference type="Gene3D" id="3.40.50.300">
    <property type="entry name" value="P-loop containing nucleotide triphosphate hydrolases"/>
    <property type="match status" value="1"/>
</dbReference>
<keyword evidence="2" id="KW-0812">Transmembrane</keyword>
<proteinExistence type="predicted"/>
<sequence>VITKEQGQTLAEELQVSFLETSAKSNIGVEEAFFSLARSVRLSIFKNWVFMSFGTTIMVAGLGAGHRGSIMLMPTFCTFAIGLDIKKRLIDTAQDAQPTKPKGVNIDEPKTQTAPGCC</sequence>
<keyword evidence="2" id="KW-1133">Transmembrane helix</keyword>
<dbReference type="GO" id="GO:0005525">
    <property type="term" value="F:GTP binding"/>
    <property type="evidence" value="ECO:0007669"/>
    <property type="project" value="InterPro"/>
</dbReference>
<reference evidence="3 4" key="1">
    <citation type="journal article" date="2018" name="New Phytol.">
        <title>Phylogenomics of Endogonaceae and evolution of mycorrhizas within Mucoromycota.</title>
        <authorList>
            <person name="Chang Y."/>
            <person name="Desiro A."/>
            <person name="Na H."/>
            <person name="Sandor L."/>
            <person name="Lipzen A."/>
            <person name="Clum A."/>
            <person name="Barry K."/>
            <person name="Grigoriev I.V."/>
            <person name="Martin F.M."/>
            <person name="Stajich J.E."/>
            <person name="Smith M.E."/>
            <person name="Bonito G."/>
            <person name="Spatafora J.W."/>
        </authorList>
    </citation>
    <scope>NUCLEOTIDE SEQUENCE [LARGE SCALE GENOMIC DNA]</scope>
    <source>
        <strain evidence="3 4">AD002</strain>
    </source>
</reference>
<dbReference type="InterPro" id="IPR027417">
    <property type="entry name" value="P-loop_NTPase"/>
</dbReference>
<evidence type="ECO:0000256" key="1">
    <source>
        <dbReference type="SAM" id="MobiDB-lite"/>
    </source>
</evidence>
<evidence type="ECO:0000313" key="3">
    <source>
        <dbReference type="EMBL" id="RUS16696.1"/>
    </source>
</evidence>
<name>A0A433PGQ9_9FUNG</name>
<keyword evidence="2" id="KW-0472">Membrane</keyword>
<gene>
    <name evidence="3" type="ORF">BC938DRAFT_476492</name>
</gene>
<feature type="non-terminal residue" evidence="3">
    <location>
        <position position="1"/>
    </location>
</feature>
<protein>
    <submittedName>
        <fullName evidence="3">Uncharacterized protein</fullName>
    </submittedName>
</protein>
<dbReference type="Pfam" id="PF00071">
    <property type="entry name" value="Ras"/>
    <property type="match status" value="1"/>
</dbReference>
<dbReference type="SUPFAM" id="SSF52540">
    <property type="entry name" value="P-loop containing nucleoside triphosphate hydrolases"/>
    <property type="match status" value="1"/>
</dbReference>
<dbReference type="AlphaFoldDB" id="A0A433PGQ9"/>
<dbReference type="Proteomes" id="UP000274822">
    <property type="component" value="Unassembled WGS sequence"/>
</dbReference>
<dbReference type="EMBL" id="RBNJ01023929">
    <property type="protein sequence ID" value="RUS16696.1"/>
    <property type="molecule type" value="Genomic_DNA"/>
</dbReference>
<evidence type="ECO:0000313" key="4">
    <source>
        <dbReference type="Proteomes" id="UP000274822"/>
    </source>
</evidence>
<keyword evidence="4" id="KW-1185">Reference proteome</keyword>
<dbReference type="InterPro" id="IPR001806">
    <property type="entry name" value="Small_GTPase"/>
</dbReference>